<dbReference type="Gene3D" id="3.40.960.10">
    <property type="entry name" value="VSR Endonuclease"/>
    <property type="match status" value="1"/>
</dbReference>
<evidence type="ECO:0000256" key="10">
    <source>
        <dbReference type="RuleBase" id="RU363035"/>
    </source>
</evidence>
<feature type="binding site" evidence="9">
    <location>
        <position position="914"/>
    </location>
    <ligand>
        <name>ATP</name>
        <dbReference type="ChEBI" id="CHEBI:30616"/>
    </ligand>
</feature>
<dbReference type="SUPFAM" id="SSF52980">
    <property type="entry name" value="Restriction endonuclease-like"/>
    <property type="match status" value="1"/>
</dbReference>
<feature type="domain" description="Leucyl-tRNA synthetase editing" evidence="14">
    <location>
        <begin position="584"/>
        <end position="705"/>
    </location>
</feature>
<keyword evidence="6 9" id="KW-0648">Protein biosynthesis</keyword>
<feature type="domain" description="DUF559" evidence="12">
    <location>
        <begin position="458"/>
        <end position="573"/>
    </location>
</feature>
<dbReference type="PANTHER" id="PTHR43740">
    <property type="entry name" value="LEUCYL-TRNA SYNTHETASE"/>
    <property type="match status" value="1"/>
</dbReference>
<dbReference type="Pfam" id="PF13603">
    <property type="entry name" value="tRNA-synt_1_2"/>
    <property type="match status" value="1"/>
</dbReference>
<dbReference type="PRINTS" id="PR00985">
    <property type="entry name" value="TRNASYNTHLEU"/>
</dbReference>
<evidence type="ECO:0000256" key="8">
    <source>
        <dbReference type="ARBA" id="ARBA00047469"/>
    </source>
</evidence>
<dbReference type="InterPro" id="IPR025709">
    <property type="entry name" value="Leu_tRNA-synth_edit"/>
</dbReference>
<dbReference type="PROSITE" id="PS00178">
    <property type="entry name" value="AA_TRNA_LIGASE_I"/>
    <property type="match status" value="1"/>
</dbReference>
<dbReference type="InterPro" id="IPR014729">
    <property type="entry name" value="Rossmann-like_a/b/a_fold"/>
</dbReference>
<dbReference type="InterPro" id="IPR007569">
    <property type="entry name" value="DUF559"/>
</dbReference>
<dbReference type="EMBL" id="MFUA01000003">
    <property type="protein sequence ID" value="OGI77695.1"/>
    <property type="molecule type" value="Genomic_DNA"/>
</dbReference>
<evidence type="ECO:0000256" key="9">
    <source>
        <dbReference type="HAMAP-Rule" id="MF_00049"/>
    </source>
</evidence>
<dbReference type="HAMAP" id="MF_00049_B">
    <property type="entry name" value="Leu_tRNA_synth_B"/>
    <property type="match status" value="1"/>
</dbReference>
<comment type="caution">
    <text evidence="9">Lacks conserved residue(s) required for the propagation of feature annotation.</text>
</comment>
<proteinExistence type="inferred from homology"/>
<comment type="subcellular location">
    <subcellularLocation>
        <location evidence="9">Cytoplasm</location>
    </subcellularLocation>
</comment>
<dbReference type="SUPFAM" id="SSF50677">
    <property type="entry name" value="ValRS/IleRS/LeuRS editing domain"/>
    <property type="match status" value="1"/>
</dbReference>
<dbReference type="GO" id="GO:0006429">
    <property type="term" value="P:leucyl-tRNA aminoacylation"/>
    <property type="evidence" value="ECO:0007669"/>
    <property type="project" value="UniProtKB-UniRule"/>
</dbReference>
<evidence type="ECO:0000256" key="1">
    <source>
        <dbReference type="ARBA" id="ARBA00005594"/>
    </source>
</evidence>
<dbReference type="PANTHER" id="PTHR43740:SF2">
    <property type="entry name" value="LEUCINE--TRNA LIGASE, MITOCHONDRIAL"/>
    <property type="match status" value="1"/>
</dbReference>
<evidence type="ECO:0000259" key="12">
    <source>
        <dbReference type="Pfam" id="PF04480"/>
    </source>
</evidence>
<comment type="similarity">
    <text evidence="1 9 10">Belongs to the class-I aminoacyl-tRNA synthetase family.</text>
</comment>
<feature type="domain" description="Methionyl/Valyl/Leucyl/Isoleucyl-tRNA synthetase anticodon-binding" evidence="13">
    <location>
        <begin position="985"/>
        <end position="1091"/>
    </location>
</feature>
<evidence type="ECO:0000259" key="11">
    <source>
        <dbReference type="Pfam" id="PF00133"/>
    </source>
</evidence>
<dbReference type="AlphaFoldDB" id="A0A1F6W7P5"/>
<keyword evidence="5 9" id="KW-0067">ATP-binding</keyword>
<dbReference type="InterPro" id="IPR002300">
    <property type="entry name" value="aa-tRNA-synth_Ia"/>
</dbReference>
<dbReference type="Pfam" id="PF04480">
    <property type="entry name" value="DUF559"/>
    <property type="match status" value="1"/>
</dbReference>
<dbReference type="InterPro" id="IPR002302">
    <property type="entry name" value="Leu-tRNA-ligase"/>
</dbReference>
<dbReference type="SUPFAM" id="SSF52374">
    <property type="entry name" value="Nucleotidylyl transferase"/>
    <property type="match status" value="1"/>
</dbReference>
<dbReference type="InterPro" id="IPR009008">
    <property type="entry name" value="Val/Leu/Ile-tRNA-synth_edit"/>
</dbReference>
<dbReference type="InterPro" id="IPR013155">
    <property type="entry name" value="M/V/L/I-tRNA-synth_anticd-bd"/>
</dbReference>
<keyword evidence="4 9" id="KW-0547">Nucleotide-binding</keyword>
<keyword evidence="2 9" id="KW-0963">Cytoplasm</keyword>
<dbReference type="Pfam" id="PF08264">
    <property type="entry name" value="Anticodon_1"/>
    <property type="match status" value="1"/>
</dbReference>
<dbReference type="CDD" id="cd07958">
    <property type="entry name" value="Anticodon_Ia_Leu_BEm"/>
    <property type="match status" value="1"/>
</dbReference>
<organism evidence="15 16">
    <name type="scientific">Candidatus Nomurabacteria bacterium RIFCSPHIGHO2_02_FULL_37_13</name>
    <dbReference type="NCBI Taxonomy" id="1801750"/>
    <lineage>
        <taxon>Bacteria</taxon>
        <taxon>Candidatus Nomuraibacteriota</taxon>
    </lineage>
</organism>
<sequence length="1131" mass="130933">MEEYNHLKIESKWQKEWERNKIYQAKNLSKKPKYYSLIEFPYPSGDGLHVGHIRSNTAMDIISRKRRMEGCNVLYPIGWDAFGLPTENYAIKTGKDPRIVTKQNSNIFRKQLKSLGFSFDWSREINTTDPKYYKWTQWMFLQFLKKGLAYKAKMIINWCPKDKIGLANEEVVNGCCERCGTAVEKREKEQWMLAITKYADRLDRDLDNVDYLPQIKLAQRNWIGKSEGAEIEFKIIHPTPALPEGKGEESTKIVILHGKHGTPENYFYPWLKKELEKRSHKVYLPALPNTEVPNDEEQADYVLKNVPLDENTVIVTHSFGGVVAMRLLERGIKIRELILFATPITGTFLDKKSRPSITDALAKGFNYEKIKKQANFFRVIFDSGDTIVRKEDAVILAKNLGIYSEYVKAKEPHFCAIEEPEMLNLILEENTYPLTPSQGEGEFGYHTTDPKTWRALQERVLEMRKNPTEAEKKLWRYLRKNNLTPALPERKGENADGYHFRRQQIIDRFIVDFVCLSEKLVIEVDGDIHDYKQKEDKERTDILRILGFKIIRFKNEEVLSDTDGVIKKISEELKVLPFGEDLGGVTVFTTRPDTIFGATYMVLAPEHPLLSRILLDTLANKKEVLQYIEVARKKSEIEKTAENKIKTGVELKGIKAINPATKEEIPIWIADYILATYGTGAIMAVPADDMRDKEFAEKFSLPIIENYQKAGFEDFGKKITKFKLHDWIFSRQRYWGEPIPVIHCEKCGLVPVLEKDLPIKLPKVKNYQPTENGESPLANIAKWVNTKCPKCKGKAKRETDTMPNWAGSSWYYLRYTDPKNSKAFASQKNLKYWLTPSLPPPKGETLSFSLPFGEGQGGVDWYNGGNEHTTLHLLYSRFWHKFLFNLDLVPTSEPYIKRTSHGLILAKGGEKMSKSKGNVINPDDIVKIYGADTLRLYEMFMGPFDQAITWSEEALIGPRRFLERVWNLQSKVQKKEKNIKIEFLIEKAVKKVSYDIEVMKFNTAISTLMIFTNEIGKYDFISQGVYEKFLKLLSPFAPHLTEEIWSNLKHKDSIHLSYWPKWDENLIKDEAIKIMVQINGKVRAEIFAQADEKEEDVKKKAFLNENISKYIAEKDIKKIIYVKNRLINIVF</sequence>
<dbReference type="Proteomes" id="UP000178374">
    <property type="component" value="Unassembled WGS sequence"/>
</dbReference>
<dbReference type="SUPFAM" id="SSF53474">
    <property type="entry name" value="alpha/beta-Hydrolases"/>
    <property type="match status" value="1"/>
</dbReference>
<dbReference type="InterPro" id="IPR009080">
    <property type="entry name" value="tRNAsynth_Ia_anticodon-bd"/>
</dbReference>
<dbReference type="STRING" id="1801750.A3B85_00165"/>
<dbReference type="Pfam" id="PF00133">
    <property type="entry name" value="tRNA-synt_1"/>
    <property type="match status" value="2"/>
</dbReference>
<comment type="catalytic activity">
    <reaction evidence="8 9">
        <text>tRNA(Leu) + L-leucine + ATP = L-leucyl-tRNA(Leu) + AMP + diphosphate</text>
        <dbReference type="Rhea" id="RHEA:11688"/>
        <dbReference type="Rhea" id="RHEA-COMP:9613"/>
        <dbReference type="Rhea" id="RHEA-COMP:9622"/>
        <dbReference type="ChEBI" id="CHEBI:30616"/>
        <dbReference type="ChEBI" id="CHEBI:33019"/>
        <dbReference type="ChEBI" id="CHEBI:57427"/>
        <dbReference type="ChEBI" id="CHEBI:78442"/>
        <dbReference type="ChEBI" id="CHEBI:78494"/>
        <dbReference type="ChEBI" id="CHEBI:456215"/>
        <dbReference type="EC" id="6.1.1.4"/>
    </reaction>
</comment>
<dbReference type="EC" id="6.1.1.4" evidence="9"/>
<dbReference type="Gene3D" id="3.40.50.620">
    <property type="entry name" value="HUPs"/>
    <property type="match status" value="2"/>
</dbReference>
<evidence type="ECO:0000259" key="13">
    <source>
        <dbReference type="Pfam" id="PF08264"/>
    </source>
</evidence>
<protein>
    <recommendedName>
        <fullName evidence="9">Leucine--tRNA ligase</fullName>
        <ecNumber evidence="9">6.1.1.4</ecNumber>
    </recommendedName>
    <alternativeName>
        <fullName evidence="9">Leucyl-tRNA synthetase</fullName>
        <shortName evidence="9">LeuRS</shortName>
    </alternativeName>
</protein>
<name>A0A1F6W7P5_9BACT</name>
<evidence type="ECO:0000256" key="3">
    <source>
        <dbReference type="ARBA" id="ARBA00022598"/>
    </source>
</evidence>
<dbReference type="GO" id="GO:0005829">
    <property type="term" value="C:cytosol"/>
    <property type="evidence" value="ECO:0007669"/>
    <property type="project" value="TreeGrafter"/>
</dbReference>
<evidence type="ECO:0000256" key="6">
    <source>
        <dbReference type="ARBA" id="ARBA00022917"/>
    </source>
</evidence>
<dbReference type="GO" id="GO:0004823">
    <property type="term" value="F:leucine-tRNA ligase activity"/>
    <property type="evidence" value="ECO:0007669"/>
    <property type="project" value="UniProtKB-UniRule"/>
</dbReference>
<evidence type="ECO:0000256" key="5">
    <source>
        <dbReference type="ARBA" id="ARBA00022840"/>
    </source>
</evidence>
<dbReference type="FunFam" id="3.40.50.620:FF:000003">
    <property type="entry name" value="Leucine--tRNA ligase"/>
    <property type="match status" value="1"/>
</dbReference>
<dbReference type="GO" id="GO:0005524">
    <property type="term" value="F:ATP binding"/>
    <property type="evidence" value="ECO:0007669"/>
    <property type="project" value="UniProtKB-UniRule"/>
</dbReference>
<feature type="domain" description="Aminoacyl-tRNA synthetase class Ia" evidence="11">
    <location>
        <begin position="890"/>
        <end position="949"/>
    </location>
</feature>
<evidence type="ECO:0000313" key="15">
    <source>
        <dbReference type="EMBL" id="OGI77695.1"/>
    </source>
</evidence>
<dbReference type="InterPro" id="IPR011335">
    <property type="entry name" value="Restrct_endonuc-II-like"/>
</dbReference>
<feature type="short sequence motif" description="'KMSKS' region" evidence="9">
    <location>
        <begin position="911"/>
        <end position="915"/>
    </location>
</feature>
<dbReference type="InterPro" id="IPR001412">
    <property type="entry name" value="aa-tRNA-synth_I_CS"/>
</dbReference>
<dbReference type="CDD" id="cd01038">
    <property type="entry name" value="Endonuclease_DUF559"/>
    <property type="match status" value="1"/>
</dbReference>
<accession>A0A1F6W7P5</accession>
<dbReference type="GO" id="GO:0002161">
    <property type="term" value="F:aminoacyl-tRNA deacylase activity"/>
    <property type="evidence" value="ECO:0007669"/>
    <property type="project" value="InterPro"/>
</dbReference>
<evidence type="ECO:0000259" key="14">
    <source>
        <dbReference type="Pfam" id="PF13603"/>
    </source>
</evidence>
<dbReference type="Gene3D" id="3.40.50.1820">
    <property type="entry name" value="alpha/beta hydrolase"/>
    <property type="match status" value="1"/>
</dbReference>
<dbReference type="Gene3D" id="3.10.20.590">
    <property type="match status" value="1"/>
</dbReference>
<evidence type="ECO:0000256" key="7">
    <source>
        <dbReference type="ARBA" id="ARBA00023146"/>
    </source>
</evidence>
<keyword evidence="7 9" id="KW-0030">Aminoacyl-tRNA synthetase</keyword>
<dbReference type="InterPro" id="IPR029058">
    <property type="entry name" value="AB_hydrolase_fold"/>
</dbReference>
<reference evidence="15 16" key="1">
    <citation type="journal article" date="2016" name="Nat. Commun.">
        <title>Thousands of microbial genomes shed light on interconnected biogeochemical processes in an aquifer system.</title>
        <authorList>
            <person name="Anantharaman K."/>
            <person name="Brown C.T."/>
            <person name="Hug L.A."/>
            <person name="Sharon I."/>
            <person name="Castelle C.J."/>
            <person name="Probst A.J."/>
            <person name="Thomas B.C."/>
            <person name="Singh A."/>
            <person name="Wilkins M.J."/>
            <person name="Karaoz U."/>
            <person name="Brodie E.L."/>
            <person name="Williams K.H."/>
            <person name="Hubbard S.S."/>
            <person name="Banfield J.F."/>
        </authorList>
    </citation>
    <scope>NUCLEOTIDE SEQUENCE [LARGE SCALE GENOMIC DNA]</scope>
</reference>
<dbReference type="InterPro" id="IPR047216">
    <property type="entry name" value="Endonuclease_DUF559_bact"/>
</dbReference>
<evidence type="ECO:0000256" key="2">
    <source>
        <dbReference type="ARBA" id="ARBA00022490"/>
    </source>
</evidence>
<dbReference type="Gene3D" id="1.10.730.10">
    <property type="entry name" value="Isoleucyl-tRNA Synthetase, Domain 1"/>
    <property type="match status" value="1"/>
</dbReference>
<dbReference type="SUPFAM" id="SSF47323">
    <property type="entry name" value="Anticodon-binding domain of a subclass of class I aminoacyl-tRNA synthetases"/>
    <property type="match status" value="1"/>
</dbReference>
<keyword evidence="3 9" id="KW-0436">Ligase</keyword>
<comment type="caution">
    <text evidence="15">The sequence shown here is derived from an EMBL/GenBank/DDBJ whole genome shotgun (WGS) entry which is preliminary data.</text>
</comment>
<feature type="domain" description="Aminoacyl-tRNA synthetase class Ia" evidence="11">
    <location>
        <begin position="12"/>
        <end position="218"/>
    </location>
</feature>
<evidence type="ECO:0000313" key="16">
    <source>
        <dbReference type="Proteomes" id="UP000178374"/>
    </source>
</evidence>
<evidence type="ECO:0000256" key="4">
    <source>
        <dbReference type="ARBA" id="ARBA00022741"/>
    </source>
</evidence>
<gene>
    <name evidence="9" type="primary">leuS</name>
    <name evidence="15" type="ORF">A3B85_00165</name>
</gene>
<dbReference type="FunFam" id="1.10.730.10:FF:000011">
    <property type="entry name" value="Leucine--tRNA ligase chloroplastic/mitochondrial"/>
    <property type="match status" value="1"/>
</dbReference>